<dbReference type="PANTHER" id="PTHR43335:SF4">
    <property type="entry name" value="ABC TRANSPORTER, ATP-BINDING PROTEIN"/>
    <property type="match status" value="1"/>
</dbReference>
<dbReference type="InterPro" id="IPR027417">
    <property type="entry name" value="P-loop_NTPase"/>
</dbReference>
<feature type="transmembrane region" description="Helical" evidence="3">
    <location>
        <begin position="116"/>
        <end position="137"/>
    </location>
</feature>
<dbReference type="SUPFAM" id="SSF52540">
    <property type="entry name" value="P-loop containing nucleoside triphosphate hydrolases"/>
    <property type="match status" value="1"/>
</dbReference>
<reference evidence="5 6" key="1">
    <citation type="submission" date="2017-07" db="EMBL/GenBank/DDBJ databases">
        <title>The genome sequence of Paludifilum halophilum highlights mechanisms for microbial adaptation to high salt environemnts.</title>
        <authorList>
            <person name="Belbahri L."/>
        </authorList>
    </citation>
    <scope>NUCLEOTIDE SEQUENCE [LARGE SCALE GENOMIC DNA]</scope>
    <source>
        <strain evidence="5 6">DSM 102817</strain>
    </source>
</reference>
<keyword evidence="3" id="KW-0472">Membrane</keyword>
<evidence type="ECO:0000256" key="1">
    <source>
        <dbReference type="ARBA" id="ARBA00005417"/>
    </source>
</evidence>
<feature type="domain" description="ABC transporter" evidence="4">
    <location>
        <begin position="21"/>
        <end position="108"/>
    </location>
</feature>
<proteinExistence type="inferred from homology"/>
<gene>
    <name evidence="5" type="ORF">CHM34_08325</name>
</gene>
<evidence type="ECO:0000256" key="3">
    <source>
        <dbReference type="SAM" id="Phobius"/>
    </source>
</evidence>
<dbReference type="Proteomes" id="UP000215459">
    <property type="component" value="Unassembled WGS sequence"/>
</dbReference>
<evidence type="ECO:0000313" key="5">
    <source>
        <dbReference type="EMBL" id="OYD08105.1"/>
    </source>
</evidence>
<feature type="transmembrane region" description="Helical" evidence="3">
    <location>
        <begin position="144"/>
        <end position="164"/>
    </location>
</feature>
<dbReference type="Pfam" id="PF00005">
    <property type="entry name" value="ABC_tran"/>
    <property type="match status" value="1"/>
</dbReference>
<dbReference type="InterPro" id="IPR003439">
    <property type="entry name" value="ABC_transporter-like_ATP-bd"/>
</dbReference>
<comment type="similarity">
    <text evidence="1">Belongs to the ABC transporter superfamily.</text>
</comment>
<evidence type="ECO:0000259" key="4">
    <source>
        <dbReference type="Pfam" id="PF00005"/>
    </source>
</evidence>
<dbReference type="CDD" id="cd21809">
    <property type="entry name" value="ABC-2_lan_permease-like"/>
    <property type="match status" value="1"/>
</dbReference>
<dbReference type="AlphaFoldDB" id="A0A235B932"/>
<evidence type="ECO:0000256" key="2">
    <source>
        <dbReference type="ARBA" id="ARBA00022448"/>
    </source>
</evidence>
<keyword evidence="3" id="KW-0812">Transmembrane</keyword>
<keyword evidence="2" id="KW-0813">Transport</keyword>
<dbReference type="GO" id="GO:0016887">
    <property type="term" value="F:ATP hydrolysis activity"/>
    <property type="evidence" value="ECO:0007669"/>
    <property type="project" value="InterPro"/>
</dbReference>
<protein>
    <recommendedName>
        <fullName evidence="4">ABC transporter domain-containing protein</fullName>
    </recommendedName>
</protein>
<keyword evidence="3" id="KW-1133">Transmembrane helix</keyword>
<dbReference type="EMBL" id="NOWF01000004">
    <property type="protein sequence ID" value="OYD08105.1"/>
    <property type="molecule type" value="Genomic_DNA"/>
</dbReference>
<comment type="caution">
    <text evidence="5">The sequence shown here is derived from an EMBL/GenBank/DDBJ whole genome shotgun (WGS) entry which is preliminary data.</text>
</comment>
<sequence length="212" mass="23362">MAESVIETLRLTKLYGGRPSVKDLDLQVSQGEVYGFLGPNGAGKTTTIKMLLGLVKPTKGHVRIFGKEMGKERKIILRITGSLVDSPTYYGHLSGRDNLKIITRILDLPEKKIDKMFYPFFASMPIMALQLWLSMVIRNQAIPLTIGIIGAMVSLFLGYSPSSLLQLLPWAYVPLSSPVNEGDYAQWPLAGMGLGLVLFLAGGLHFSKHELQ</sequence>
<dbReference type="GO" id="GO:0005524">
    <property type="term" value="F:ATP binding"/>
    <property type="evidence" value="ECO:0007669"/>
    <property type="project" value="InterPro"/>
</dbReference>
<dbReference type="PANTHER" id="PTHR43335">
    <property type="entry name" value="ABC TRANSPORTER, ATP-BINDING PROTEIN"/>
    <property type="match status" value="1"/>
</dbReference>
<keyword evidence="6" id="KW-1185">Reference proteome</keyword>
<evidence type="ECO:0000313" key="6">
    <source>
        <dbReference type="Proteomes" id="UP000215459"/>
    </source>
</evidence>
<feature type="transmembrane region" description="Helical" evidence="3">
    <location>
        <begin position="184"/>
        <end position="206"/>
    </location>
</feature>
<organism evidence="5 6">
    <name type="scientific">Paludifilum halophilum</name>
    <dbReference type="NCBI Taxonomy" id="1642702"/>
    <lineage>
        <taxon>Bacteria</taxon>
        <taxon>Bacillati</taxon>
        <taxon>Bacillota</taxon>
        <taxon>Bacilli</taxon>
        <taxon>Bacillales</taxon>
        <taxon>Thermoactinomycetaceae</taxon>
        <taxon>Paludifilum</taxon>
    </lineage>
</organism>
<accession>A0A235B932</accession>
<dbReference type="OrthoDB" id="9804819at2"/>
<dbReference type="Gene3D" id="3.40.50.300">
    <property type="entry name" value="P-loop containing nucleotide triphosphate hydrolases"/>
    <property type="match status" value="1"/>
</dbReference>
<name>A0A235B932_9BACL</name>
<dbReference type="RefSeq" id="WP_094264139.1">
    <property type="nucleotide sequence ID" value="NZ_NOWF01000004.1"/>
</dbReference>